<feature type="non-terminal residue" evidence="2">
    <location>
        <position position="1"/>
    </location>
</feature>
<protein>
    <submittedName>
        <fullName evidence="2">Uncharacterized protein</fullName>
    </submittedName>
</protein>
<organism evidence="2 3">
    <name type="scientific">Polarella glacialis</name>
    <name type="common">Dinoflagellate</name>
    <dbReference type="NCBI Taxonomy" id="89957"/>
    <lineage>
        <taxon>Eukaryota</taxon>
        <taxon>Sar</taxon>
        <taxon>Alveolata</taxon>
        <taxon>Dinophyceae</taxon>
        <taxon>Suessiales</taxon>
        <taxon>Suessiaceae</taxon>
        <taxon>Polarella</taxon>
    </lineage>
</organism>
<evidence type="ECO:0000313" key="2">
    <source>
        <dbReference type="EMBL" id="CAE8624489.1"/>
    </source>
</evidence>
<dbReference type="EMBL" id="CAJNNV010028410">
    <property type="protein sequence ID" value="CAE8624489.1"/>
    <property type="molecule type" value="Genomic_DNA"/>
</dbReference>
<feature type="transmembrane region" description="Helical" evidence="1">
    <location>
        <begin position="184"/>
        <end position="204"/>
    </location>
</feature>
<dbReference type="AlphaFoldDB" id="A0A813GCD5"/>
<keyword evidence="1" id="KW-0812">Transmembrane</keyword>
<evidence type="ECO:0000313" key="3">
    <source>
        <dbReference type="Proteomes" id="UP000654075"/>
    </source>
</evidence>
<dbReference type="Proteomes" id="UP000654075">
    <property type="component" value="Unassembled WGS sequence"/>
</dbReference>
<keyword evidence="3" id="KW-1185">Reference proteome</keyword>
<keyword evidence="1" id="KW-1133">Transmembrane helix</keyword>
<gene>
    <name evidence="2" type="ORF">PGLA1383_LOCUS41604</name>
</gene>
<proteinExistence type="predicted"/>
<feature type="transmembrane region" description="Helical" evidence="1">
    <location>
        <begin position="123"/>
        <end position="146"/>
    </location>
</feature>
<name>A0A813GCD5_POLGL</name>
<reference evidence="2" key="1">
    <citation type="submission" date="2021-02" db="EMBL/GenBank/DDBJ databases">
        <authorList>
            <person name="Dougan E. K."/>
            <person name="Rhodes N."/>
            <person name="Thang M."/>
            <person name="Chan C."/>
        </authorList>
    </citation>
    <scope>NUCLEOTIDE SEQUENCE</scope>
</reference>
<evidence type="ECO:0000256" key="1">
    <source>
        <dbReference type="SAM" id="Phobius"/>
    </source>
</evidence>
<comment type="caution">
    <text evidence="2">The sequence shown here is derived from an EMBL/GenBank/DDBJ whole genome shotgun (WGS) entry which is preliminary data.</text>
</comment>
<keyword evidence="1" id="KW-0472">Membrane</keyword>
<accession>A0A813GCD5</accession>
<sequence>MVLRREGSYVATPSESYELPYLDTESPVGTPIHGDPPAQFASLPNIPGGSPGENFRGIQPNRASSFPPQLVGRPLLAVVEDHSLRINSGHKPVDGPEDGGACAPAIPLREAFRLRCSGPTRPGVILVIYTSTFCLLAALDGVKFYFLDAQPWTARLLLAVTYLVGICLPIAFFKSALARGAIAYPPPLVMALLNVAVPVASNWARSD</sequence>
<feature type="transmembrane region" description="Helical" evidence="1">
    <location>
        <begin position="152"/>
        <end position="172"/>
    </location>
</feature>